<dbReference type="Proteomes" id="UP001290462">
    <property type="component" value="Unassembled WGS sequence"/>
</dbReference>
<name>A0AAW9K730_CARML</name>
<dbReference type="AlphaFoldDB" id="A0AAW9K730"/>
<gene>
    <name evidence="1" type="ORF">RAK27_05445</name>
</gene>
<reference evidence="1" key="1">
    <citation type="submission" date="2023-08" db="EMBL/GenBank/DDBJ databases">
        <title>Genomic characterization of piscicolin 126 produced by Carnobacterium maltaromaticum CM22 strain isolated from salmon (Salmo salar).</title>
        <authorList>
            <person name="Gonzalez-Gragera E."/>
            <person name="Garcia-Lopez J.D."/>
            <person name="Teso-Perez C."/>
            <person name="Gimenez-Hernandez I."/>
            <person name="Peralta-Sanchez J.M."/>
            <person name="Valdivia E."/>
            <person name="Montalban-Lopez M."/>
            <person name="Martin-Platero A.M."/>
            <person name="Banos A."/>
            <person name="Martinez-Bueno M."/>
        </authorList>
    </citation>
    <scope>NUCLEOTIDE SEQUENCE</scope>
    <source>
        <strain evidence="1">CM22</strain>
    </source>
</reference>
<evidence type="ECO:0000313" key="1">
    <source>
        <dbReference type="EMBL" id="MDZ5758098.1"/>
    </source>
</evidence>
<protein>
    <recommendedName>
        <fullName evidence="3">HTH cro/C1-type domain-containing protein</fullName>
    </recommendedName>
</protein>
<proteinExistence type="predicted"/>
<evidence type="ECO:0008006" key="3">
    <source>
        <dbReference type="Google" id="ProtNLM"/>
    </source>
</evidence>
<comment type="caution">
    <text evidence="1">The sequence shown here is derived from an EMBL/GenBank/DDBJ whole genome shotgun (WGS) entry which is preliminary data.</text>
</comment>
<dbReference type="EMBL" id="JAVBVO010000003">
    <property type="protein sequence ID" value="MDZ5758098.1"/>
    <property type="molecule type" value="Genomic_DNA"/>
</dbReference>
<sequence>MSSKVISPFLIEASGRKHIQQTHLARETHRAKSTVNGYFNGVPTPVEAMVELSKVINDSELSQQLAHVNFGTLPNFSTAMYEESPLTMDILQRKESNERKAMKEQAELALTKLNHKLTETDKSVLATYVNEFLDEILIELKIVSLITRKLDISTNQLIKKRIPYWVQEDYLKNERKVR</sequence>
<dbReference type="RefSeq" id="WP_322808673.1">
    <property type="nucleotide sequence ID" value="NZ_JAVBVO010000003.1"/>
</dbReference>
<accession>A0AAW9K730</accession>
<evidence type="ECO:0000313" key="2">
    <source>
        <dbReference type="Proteomes" id="UP001290462"/>
    </source>
</evidence>
<organism evidence="1 2">
    <name type="scientific">Carnobacterium maltaromaticum</name>
    <name type="common">Carnobacterium piscicola</name>
    <dbReference type="NCBI Taxonomy" id="2751"/>
    <lineage>
        <taxon>Bacteria</taxon>
        <taxon>Bacillati</taxon>
        <taxon>Bacillota</taxon>
        <taxon>Bacilli</taxon>
        <taxon>Lactobacillales</taxon>
        <taxon>Carnobacteriaceae</taxon>
        <taxon>Carnobacterium</taxon>
    </lineage>
</organism>